<feature type="compositionally biased region" description="Gly residues" evidence="1">
    <location>
        <begin position="104"/>
        <end position="113"/>
    </location>
</feature>
<evidence type="ECO:0000313" key="4">
    <source>
        <dbReference type="Proteomes" id="UP000252015"/>
    </source>
</evidence>
<dbReference type="Proteomes" id="UP000252015">
    <property type="component" value="Unassembled WGS sequence"/>
</dbReference>
<accession>A0A375YUE3</accession>
<keyword evidence="4" id="KW-1185">Reference proteome</keyword>
<sequence length="156" mass="16620">MRGIGRFSHGVTHRASEASQEIAPNLAKGLKDFHSEDPRTPVHLHGRARTHDNNARHFVASISAGAVLAMGAMAYPLAIPLAQATPSTPAVPTIPNEPSQPQGTFGGPFGGGAPIQQQAPVVPVVPVAPQEPPKSHLRRPLNLPRSHPRRPLNRPR</sequence>
<evidence type="ECO:0000313" key="3">
    <source>
        <dbReference type="EMBL" id="SRX92330.1"/>
    </source>
</evidence>
<protein>
    <submittedName>
        <fullName evidence="3">Uncharacterized protein</fullName>
    </submittedName>
</protein>
<evidence type="ECO:0000256" key="1">
    <source>
        <dbReference type="SAM" id="MobiDB-lite"/>
    </source>
</evidence>
<name>A0A375YUE3_MYCSH</name>
<dbReference type="EMBL" id="UEGW01000001">
    <property type="protein sequence ID" value="SRX92330.1"/>
    <property type="molecule type" value="Genomic_DNA"/>
</dbReference>
<keyword evidence="2" id="KW-1133">Transmembrane helix</keyword>
<dbReference type="AlphaFoldDB" id="A0A375YUE3"/>
<gene>
    <name evidence="3" type="ORF">MSP7336_00555</name>
</gene>
<feature type="compositionally biased region" description="Low complexity" evidence="1">
    <location>
        <begin position="114"/>
        <end position="128"/>
    </location>
</feature>
<feature type="region of interest" description="Disordered" evidence="1">
    <location>
        <begin position="86"/>
        <end position="156"/>
    </location>
</feature>
<organism evidence="3 4">
    <name type="scientific">Mycobacterium shimoidei</name>
    <dbReference type="NCBI Taxonomy" id="29313"/>
    <lineage>
        <taxon>Bacteria</taxon>
        <taxon>Bacillati</taxon>
        <taxon>Actinomycetota</taxon>
        <taxon>Actinomycetes</taxon>
        <taxon>Mycobacteriales</taxon>
        <taxon>Mycobacteriaceae</taxon>
        <taxon>Mycobacterium</taxon>
    </lineage>
</organism>
<proteinExistence type="predicted"/>
<feature type="region of interest" description="Disordered" evidence="1">
    <location>
        <begin position="1"/>
        <end position="20"/>
    </location>
</feature>
<evidence type="ECO:0000256" key="2">
    <source>
        <dbReference type="SAM" id="Phobius"/>
    </source>
</evidence>
<keyword evidence="2" id="KW-0812">Transmembrane</keyword>
<feature type="compositionally biased region" description="Basic residues" evidence="1">
    <location>
        <begin position="146"/>
        <end position="156"/>
    </location>
</feature>
<keyword evidence="2" id="KW-0472">Membrane</keyword>
<reference evidence="3 4" key="1">
    <citation type="submission" date="2018-05" db="EMBL/GenBank/DDBJ databases">
        <authorList>
            <consortium name="IHU Genomes"/>
        </authorList>
    </citation>
    <scope>NUCLEOTIDE SEQUENCE [LARGE SCALE GENOMIC DNA]</scope>
    <source>
        <strain evidence="3 4">P7336</strain>
    </source>
</reference>
<feature type="transmembrane region" description="Helical" evidence="2">
    <location>
        <begin position="57"/>
        <end position="78"/>
    </location>
</feature>